<proteinExistence type="inferred from homology"/>
<dbReference type="NCBIfam" id="NF011016">
    <property type="entry name" value="PRK14444.1"/>
    <property type="match status" value="1"/>
</dbReference>
<dbReference type="Gene3D" id="3.30.70.100">
    <property type="match status" value="1"/>
</dbReference>
<evidence type="ECO:0000259" key="3">
    <source>
        <dbReference type="PROSITE" id="PS51160"/>
    </source>
</evidence>
<comment type="caution">
    <text evidence="4">The sequence shown here is derived from an EMBL/GenBank/DDBJ whole genome shotgun (WGS) entry which is preliminary data.</text>
</comment>
<feature type="domain" description="Acylphosphatase-like" evidence="3">
    <location>
        <begin position="7"/>
        <end position="93"/>
    </location>
</feature>
<dbReference type="InterPro" id="IPR020456">
    <property type="entry name" value="Acylphosphatase"/>
</dbReference>
<dbReference type="InterPro" id="IPR036046">
    <property type="entry name" value="Acylphosphatase-like_dom_sf"/>
</dbReference>
<dbReference type="PANTHER" id="PTHR47268">
    <property type="entry name" value="ACYLPHOSPHATASE"/>
    <property type="match status" value="1"/>
</dbReference>
<dbReference type="EMBL" id="JBHSXQ010000001">
    <property type="protein sequence ID" value="MFC6904469.1"/>
    <property type="molecule type" value="Genomic_DNA"/>
</dbReference>
<feature type="active site" evidence="1">
    <location>
        <position position="22"/>
    </location>
</feature>
<evidence type="ECO:0000313" key="4">
    <source>
        <dbReference type="EMBL" id="MFC6904469.1"/>
    </source>
</evidence>
<dbReference type="EC" id="3.6.1.7" evidence="1"/>
<reference evidence="4 5" key="1">
    <citation type="journal article" date="2019" name="Int. J. Syst. Evol. Microbiol.">
        <title>The Global Catalogue of Microorganisms (GCM) 10K type strain sequencing project: providing services to taxonomists for standard genome sequencing and annotation.</title>
        <authorList>
            <consortium name="The Broad Institute Genomics Platform"/>
            <consortium name="The Broad Institute Genome Sequencing Center for Infectious Disease"/>
            <person name="Wu L."/>
            <person name="Ma J."/>
        </authorList>
    </citation>
    <scope>NUCLEOTIDE SEQUENCE [LARGE SCALE GENOMIC DNA]</scope>
    <source>
        <strain evidence="4 5">CGMCC 1.3240</strain>
    </source>
</reference>
<name>A0ABD5V6B7_9EURY</name>
<evidence type="ECO:0000256" key="2">
    <source>
        <dbReference type="RuleBase" id="RU004168"/>
    </source>
</evidence>
<keyword evidence="5" id="KW-1185">Reference proteome</keyword>
<feature type="active site" evidence="1">
    <location>
        <position position="40"/>
    </location>
</feature>
<dbReference type="AlphaFoldDB" id="A0ABD5V6B7"/>
<protein>
    <recommendedName>
        <fullName evidence="1">acylphosphatase</fullName>
        <ecNumber evidence="1">3.6.1.7</ecNumber>
    </recommendedName>
</protein>
<accession>A0ABD5V6B7</accession>
<gene>
    <name evidence="4" type="ORF">ACFQGH_04580</name>
</gene>
<dbReference type="SUPFAM" id="SSF54975">
    <property type="entry name" value="Acylphosphatase/BLUF domain-like"/>
    <property type="match status" value="1"/>
</dbReference>
<dbReference type="PRINTS" id="PR00112">
    <property type="entry name" value="ACYLPHPHTASE"/>
</dbReference>
<dbReference type="InterPro" id="IPR017968">
    <property type="entry name" value="Acylphosphatase_CS"/>
</dbReference>
<dbReference type="GO" id="GO:0003998">
    <property type="term" value="F:acylphosphatase activity"/>
    <property type="evidence" value="ECO:0007669"/>
    <property type="project" value="UniProtKB-EC"/>
</dbReference>
<organism evidence="4 5">
    <name type="scientific">Halalkalicoccus tibetensis</name>
    <dbReference type="NCBI Taxonomy" id="175632"/>
    <lineage>
        <taxon>Archaea</taxon>
        <taxon>Methanobacteriati</taxon>
        <taxon>Methanobacteriota</taxon>
        <taxon>Stenosarchaea group</taxon>
        <taxon>Halobacteria</taxon>
        <taxon>Halobacteriales</taxon>
        <taxon>Halococcaceae</taxon>
        <taxon>Halalkalicoccus</taxon>
    </lineage>
</organism>
<dbReference type="InterPro" id="IPR001792">
    <property type="entry name" value="Acylphosphatase-like_dom"/>
</dbReference>
<dbReference type="PROSITE" id="PS51160">
    <property type="entry name" value="ACYLPHOSPHATASE_3"/>
    <property type="match status" value="1"/>
</dbReference>
<dbReference type="Proteomes" id="UP001596312">
    <property type="component" value="Unassembled WGS sequence"/>
</dbReference>
<sequence length="93" mass="10275">MSSNRTRAHVLVSGTVQGVYYRATTRDTAREHGVSGWVKNLDDGRVEAVFEGSEEDVEAMVGWCHEGSSAAQVEDVEVEYGEPEGIEGFEIRR</sequence>
<comment type="similarity">
    <text evidence="2">Belongs to the acylphosphatase family.</text>
</comment>
<evidence type="ECO:0000256" key="1">
    <source>
        <dbReference type="PROSITE-ProRule" id="PRU00520"/>
    </source>
</evidence>
<comment type="catalytic activity">
    <reaction evidence="1">
        <text>an acyl phosphate + H2O = a carboxylate + phosphate + H(+)</text>
        <dbReference type="Rhea" id="RHEA:14965"/>
        <dbReference type="ChEBI" id="CHEBI:15377"/>
        <dbReference type="ChEBI" id="CHEBI:15378"/>
        <dbReference type="ChEBI" id="CHEBI:29067"/>
        <dbReference type="ChEBI" id="CHEBI:43474"/>
        <dbReference type="ChEBI" id="CHEBI:59918"/>
        <dbReference type="EC" id="3.6.1.7"/>
    </reaction>
</comment>
<dbReference type="PANTHER" id="PTHR47268:SF4">
    <property type="entry name" value="ACYLPHOSPHATASE"/>
    <property type="match status" value="1"/>
</dbReference>
<dbReference type="Pfam" id="PF00708">
    <property type="entry name" value="Acylphosphatase"/>
    <property type="match status" value="1"/>
</dbReference>
<evidence type="ECO:0000313" key="5">
    <source>
        <dbReference type="Proteomes" id="UP001596312"/>
    </source>
</evidence>
<dbReference type="RefSeq" id="WP_340602974.1">
    <property type="nucleotide sequence ID" value="NZ_JBBMXV010000001.1"/>
</dbReference>
<dbReference type="PROSITE" id="PS00151">
    <property type="entry name" value="ACYLPHOSPHATASE_2"/>
    <property type="match status" value="1"/>
</dbReference>
<keyword evidence="1" id="KW-0378">Hydrolase</keyword>